<evidence type="ECO:0000256" key="5">
    <source>
        <dbReference type="SAM" id="MobiDB-lite"/>
    </source>
</evidence>
<dbReference type="RefSeq" id="XP_029708630.1">
    <property type="nucleotide sequence ID" value="XM_029852770.2"/>
</dbReference>
<dbReference type="GeneID" id="109423249"/>
<dbReference type="Pfam" id="PF03564">
    <property type="entry name" value="DUF1759"/>
    <property type="match status" value="1"/>
</dbReference>
<evidence type="ECO:0000256" key="3">
    <source>
        <dbReference type="ARBA" id="ARBA00022833"/>
    </source>
</evidence>
<feature type="coiled-coil region" evidence="4">
    <location>
        <begin position="208"/>
        <end position="240"/>
    </location>
</feature>
<feature type="domain" description="Zinc finger PHD-type" evidence="6">
    <location>
        <begin position="7"/>
        <end position="50"/>
    </location>
</feature>
<keyword evidence="8" id="KW-1185">Reference proteome</keyword>
<dbReference type="Proteomes" id="UP000069940">
    <property type="component" value="Unassembled WGS sequence"/>
</dbReference>
<dbReference type="InterPro" id="IPR036875">
    <property type="entry name" value="Znf_CCHC_sf"/>
</dbReference>
<protein>
    <recommendedName>
        <fullName evidence="6">Zinc finger PHD-type domain-containing protein</fullName>
    </recommendedName>
</protein>
<name>A0ABM1XJL6_AEDAL</name>
<dbReference type="EnsemblMetazoa" id="AALFPA23_000243.R37880">
    <property type="protein sequence ID" value="AALFPA23_000243.P37880"/>
    <property type="gene ID" value="AALFPA23_000243"/>
</dbReference>
<dbReference type="RefSeq" id="XP_029708629.1">
    <property type="nucleotide sequence ID" value="XM_029852769.2"/>
</dbReference>
<dbReference type="SUPFAM" id="SSF57903">
    <property type="entry name" value="FYVE/PHD zinc finger"/>
    <property type="match status" value="1"/>
</dbReference>
<evidence type="ECO:0000313" key="8">
    <source>
        <dbReference type="Proteomes" id="UP000069940"/>
    </source>
</evidence>
<reference evidence="8" key="1">
    <citation type="journal article" date="2015" name="Proc. Natl. Acad. Sci. U.S.A.">
        <title>Genome sequence of the Asian Tiger mosquito, Aedes albopictus, reveals insights into its biology, genetics, and evolution.</title>
        <authorList>
            <person name="Chen X.G."/>
            <person name="Jiang X."/>
            <person name="Gu J."/>
            <person name="Xu M."/>
            <person name="Wu Y."/>
            <person name="Deng Y."/>
            <person name="Zhang C."/>
            <person name="Bonizzoni M."/>
            <person name="Dermauw W."/>
            <person name="Vontas J."/>
            <person name="Armbruster P."/>
            <person name="Huang X."/>
            <person name="Yang Y."/>
            <person name="Zhang H."/>
            <person name="He W."/>
            <person name="Peng H."/>
            <person name="Liu Y."/>
            <person name="Wu K."/>
            <person name="Chen J."/>
            <person name="Lirakis M."/>
            <person name="Topalis P."/>
            <person name="Van Leeuwen T."/>
            <person name="Hall A.B."/>
            <person name="Jiang X."/>
            <person name="Thorpe C."/>
            <person name="Mueller R.L."/>
            <person name="Sun C."/>
            <person name="Waterhouse R.M."/>
            <person name="Yan G."/>
            <person name="Tu Z.J."/>
            <person name="Fang X."/>
            <person name="James A.A."/>
        </authorList>
    </citation>
    <scope>NUCLEOTIDE SEQUENCE [LARGE SCALE GENOMIC DNA]</scope>
    <source>
        <strain evidence="8">Foshan</strain>
    </source>
</reference>
<feature type="region of interest" description="Disordered" evidence="5">
    <location>
        <begin position="559"/>
        <end position="593"/>
    </location>
</feature>
<dbReference type="SMART" id="SM00249">
    <property type="entry name" value="PHD"/>
    <property type="match status" value="1"/>
</dbReference>
<dbReference type="EnsemblMetazoa" id="AALFPA23_000243.R37874">
    <property type="protein sequence ID" value="AALFPA23_000243.P37874"/>
    <property type="gene ID" value="AALFPA23_000243"/>
</dbReference>
<dbReference type="Pfam" id="PF00628">
    <property type="entry name" value="PHD"/>
    <property type="match status" value="1"/>
</dbReference>
<dbReference type="InterPro" id="IPR011011">
    <property type="entry name" value="Znf_FYVE_PHD"/>
</dbReference>
<keyword evidence="4" id="KW-0175">Coiled coil</keyword>
<dbReference type="PANTHER" id="PTHR47331">
    <property type="entry name" value="PHD-TYPE DOMAIN-CONTAINING PROTEIN"/>
    <property type="match status" value="1"/>
</dbReference>
<proteinExistence type="predicted"/>
<evidence type="ECO:0000256" key="4">
    <source>
        <dbReference type="SAM" id="Coils"/>
    </source>
</evidence>
<feature type="compositionally biased region" description="Basic and acidic residues" evidence="5">
    <location>
        <begin position="580"/>
        <end position="593"/>
    </location>
</feature>
<dbReference type="InterPro" id="IPR005312">
    <property type="entry name" value="DUF1759"/>
</dbReference>
<feature type="compositionally biased region" description="Basic and acidic residues" evidence="5">
    <location>
        <begin position="116"/>
        <end position="145"/>
    </location>
</feature>
<keyword evidence="1" id="KW-0479">Metal-binding</keyword>
<organism evidence="7 8">
    <name type="scientific">Aedes albopictus</name>
    <name type="common">Asian tiger mosquito</name>
    <name type="synonym">Stegomyia albopicta</name>
    <dbReference type="NCBI Taxonomy" id="7160"/>
    <lineage>
        <taxon>Eukaryota</taxon>
        <taxon>Metazoa</taxon>
        <taxon>Ecdysozoa</taxon>
        <taxon>Arthropoda</taxon>
        <taxon>Hexapoda</taxon>
        <taxon>Insecta</taxon>
        <taxon>Pterygota</taxon>
        <taxon>Neoptera</taxon>
        <taxon>Endopterygota</taxon>
        <taxon>Diptera</taxon>
        <taxon>Nematocera</taxon>
        <taxon>Culicoidea</taxon>
        <taxon>Culicidae</taxon>
        <taxon>Culicinae</taxon>
        <taxon>Aedini</taxon>
        <taxon>Aedes</taxon>
        <taxon>Stegomyia</taxon>
    </lineage>
</organism>
<dbReference type="SUPFAM" id="SSF57756">
    <property type="entry name" value="Retrovirus zinc finger-like domains"/>
    <property type="match status" value="1"/>
</dbReference>
<dbReference type="InterPro" id="IPR019787">
    <property type="entry name" value="Znf_PHD-finger"/>
</dbReference>
<evidence type="ECO:0000259" key="6">
    <source>
        <dbReference type="SMART" id="SM00249"/>
    </source>
</evidence>
<reference evidence="7" key="2">
    <citation type="submission" date="2025-05" db="UniProtKB">
        <authorList>
            <consortium name="EnsemblMetazoa"/>
        </authorList>
    </citation>
    <scope>IDENTIFICATION</scope>
    <source>
        <strain evidence="7">Foshan</strain>
    </source>
</reference>
<dbReference type="InterPro" id="IPR001965">
    <property type="entry name" value="Znf_PHD"/>
</dbReference>
<accession>A0ABM1XJL6</accession>
<dbReference type="InterPro" id="IPR013083">
    <property type="entry name" value="Znf_RING/FYVE/PHD"/>
</dbReference>
<dbReference type="PANTHER" id="PTHR47331:SF4">
    <property type="entry name" value="PEPTIDASE S1 DOMAIN-CONTAINING PROTEIN"/>
    <property type="match status" value="1"/>
</dbReference>
<feature type="region of interest" description="Disordered" evidence="5">
    <location>
        <begin position="171"/>
        <end position="194"/>
    </location>
</feature>
<evidence type="ECO:0000256" key="2">
    <source>
        <dbReference type="ARBA" id="ARBA00022771"/>
    </source>
</evidence>
<dbReference type="Gene3D" id="3.30.40.10">
    <property type="entry name" value="Zinc/RING finger domain, C3HC4 (zinc finger)"/>
    <property type="match status" value="1"/>
</dbReference>
<evidence type="ECO:0000313" key="7">
    <source>
        <dbReference type="EnsemblMetazoa" id="AALFPA23_000243.P37875"/>
    </source>
</evidence>
<feature type="region of interest" description="Disordered" evidence="5">
    <location>
        <begin position="112"/>
        <end position="145"/>
    </location>
</feature>
<sequence>MSSYKYPCCDRGENFDASVLCDKCREWYHFECVGVDDSVAEVVWYCGTCLGEDRSIRDSLGAPGTTTISPVVFAHSGRTEGHRAEIGKSVSTLSKRGQISKERALYNEIEDEEVVEDSRELGDQDKKDVGAEHAIEGKEEENKDDHEKLLRALTEVIGRYCSSVNRSNSLPVKNSNSVRERVRKSASMSSAESTRTRALKELQELEEWNRLEELEEENQRKLLELERKRIARQKEILRRRMELRQIVGEDKEDFVLIDEDFPELVSGAEVGVDGGQPQEFLKNPGTSVTRSNTRLPKLQRSAMRSSTSGHLGKFPGVPNVNLSRPSFENRINVRSSICDHFSGDQRDAVNNQVAHGPSHLQIASRQVFPRSLPKFSGAAEEWPIFISAYEQANSSCGFTNAENLVRLQEALTGRALETVRNRLLLPENVPLIVDKLRKRFGNPEILSTRLANRIQGLDGPSAESLESVIEFGSAVEEFTQHLKAAGLVDHLKNPILMQSLVQKLPSYYAMEWVEHKRRAQSVDLETFGTFMECLVEKALEATFEKADLNEKDKKREKAKAKSVLYAADGDSDSTSSRSSQNDEMRRPDQSEQPQHRDVRCAVCHKMGHFGRNCQEFLRLNVGERWKTVERLNLCPCCMYDHGDWPCRIRRRCTVDGCPEFHNPLLHCESNQESTPLEVQCNSHRQLNPTVLFRMVPITLYNGSRRVDTLALIDEGSAVTLINKKLAGMLKATGPVQPLQMYWTNGIQQRERYSKVVRIQVSAQGSSTRFDLVNARTVQKLELPSQCVDAEDFLDCDHLYDLEIPGYDLAAPQVLLGIDNLHLVAPLESRIGDQGKPVAIRSQLGWTVYGPRPRG</sequence>
<evidence type="ECO:0000256" key="1">
    <source>
        <dbReference type="ARBA" id="ARBA00022723"/>
    </source>
</evidence>
<keyword evidence="3" id="KW-0862">Zinc</keyword>
<keyword evidence="2" id="KW-0863">Zinc-finger</keyword>
<dbReference type="EnsemblMetazoa" id="AALFPA23_000243.R37875">
    <property type="protein sequence ID" value="AALFPA23_000243.P37875"/>
    <property type="gene ID" value="AALFPA23_000243"/>
</dbReference>
<dbReference type="RefSeq" id="XP_029708628.1">
    <property type="nucleotide sequence ID" value="XM_029852768.2"/>
</dbReference>